<dbReference type="GO" id="GO:0005524">
    <property type="term" value="F:ATP binding"/>
    <property type="evidence" value="ECO:0007669"/>
    <property type="project" value="UniProtKB-KW"/>
</dbReference>
<keyword evidence="6" id="KW-0067">ATP-binding</keyword>
<evidence type="ECO:0000313" key="8">
    <source>
        <dbReference type="Proteomes" id="UP000759246"/>
    </source>
</evidence>
<keyword evidence="5 7" id="KW-0418">Kinase</keyword>
<dbReference type="InterPro" id="IPR000890">
    <property type="entry name" value="Aliphatic_acid_kin_short-chain"/>
</dbReference>
<dbReference type="InterPro" id="IPR023865">
    <property type="entry name" value="Aliphatic_acid_kinase_CS"/>
</dbReference>
<keyword evidence="3" id="KW-0808">Transferase</keyword>
<dbReference type="AlphaFoldDB" id="A0A929RSI5"/>
<evidence type="ECO:0000256" key="6">
    <source>
        <dbReference type="ARBA" id="ARBA00022840"/>
    </source>
</evidence>
<keyword evidence="4" id="KW-0547">Nucleotide-binding</keyword>
<dbReference type="PROSITE" id="PS01075">
    <property type="entry name" value="ACETATE_KINASE_1"/>
    <property type="match status" value="1"/>
</dbReference>
<dbReference type="EMBL" id="JABZGF010000548">
    <property type="protein sequence ID" value="MBF0967546.1"/>
    <property type="molecule type" value="Genomic_DNA"/>
</dbReference>
<comment type="caution">
    <text evidence="7">The sequence shown here is derived from an EMBL/GenBank/DDBJ whole genome shotgun (WGS) entry which is preliminary data.</text>
</comment>
<protein>
    <recommendedName>
        <fullName evidence="2">butyrate kinase</fullName>
        <ecNumber evidence="2">2.7.2.7</ecNumber>
    </recommendedName>
</protein>
<feature type="non-terminal residue" evidence="7">
    <location>
        <position position="49"/>
    </location>
</feature>
<dbReference type="Proteomes" id="UP000759246">
    <property type="component" value="Unassembled WGS sequence"/>
</dbReference>
<dbReference type="Pfam" id="PF00871">
    <property type="entry name" value="Acetate_kinase"/>
    <property type="match status" value="1"/>
</dbReference>
<evidence type="ECO:0000256" key="1">
    <source>
        <dbReference type="ARBA" id="ARBA00008748"/>
    </source>
</evidence>
<accession>A0A929RSI5</accession>
<dbReference type="SUPFAM" id="SSF53067">
    <property type="entry name" value="Actin-like ATPase domain"/>
    <property type="match status" value="1"/>
</dbReference>
<dbReference type="InterPro" id="IPR043129">
    <property type="entry name" value="ATPase_NBD"/>
</dbReference>
<proteinExistence type="inferred from homology"/>
<evidence type="ECO:0000313" key="7">
    <source>
        <dbReference type="EMBL" id="MBF0967546.1"/>
    </source>
</evidence>
<dbReference type="EC" id="2.7.2.7" evidence="2"/>
<evidence type="ECO:0000256" key="5">
    <source>
        <dbReference type="ARBA" id="ARBA00022777"/>
    </source>
</evidence>
<reference evidence="7" key="1">
    <citation type="submission" date="2020-04" db="EMBL/GenBank/DDBJ databases">
        <title>Deep metagenomics examines the oral microbiome during advanced dental caries in children, revealing novel taxa and co-occurrences with host molecules.</title>
        <authorList>
            <person name="Baker J.L."/>
            <person name="Morton J.T."/>
            <person name="Dinis M."/>
            <person name="Alvarez R."/>
            <person name="Tran N.C."/>
            <person name="Knight R."/>
            <person name="Edlund A."/>
        </authorList>
    </citation>
    <scope>NUCLEOTIDE SEQUENCE</scope>
    <source>
        <strain evidence="7">JCVI_30_bin.13</strain>
    </source>
</reference>
<dbReference type="GO" id="GO:0047761">
    <property type="term" value="F:butyrate kinase activity"/>
    <property type="evidence" value="ECO:0007669"/>
    <property type="project" value="UniProtKB-EC"/>
</dbReference>
<dbReference type="Gene3D" id="3.30.420.40">
    <property type="match status" value="1"/>
</dbReference>
<evidence type="ECO:0000256" key="2">
    <source>
        <dbReference type="ARBA" id="ARBA00013069"/>
    </source>
</evidence>
<evidence type="ECO:0000256" key="4">
    <source>
        <dbReference type="ARBA" id="ARBA00022741"/>
    </source>
</evidence>
<comment type="similarity">
    <text evidence="1">Belongs to the acetokinase family.</text>
</comment>
<gene>
    <name evidence="7" type="ORF">HXK09_10550</name>
</gene>
<evidence type="ECO:0000256" key="3">
    <source>
        <dbReference type="ARBA" id="ARBA00022679"/>
    </source>
</evidence>
<name>A0A929RSI5_9ACTO</name>
<sequence>MTSSSVLVINSGSSSIKYQLVDPGTGDAIAKGLVERIGDTMGLIKHAYG</sequence>
<organism evidence="7 8">
    <name type="scientific">Actinomyces bouchesdurhonensis</name>
    <dbReference type="NCBI Taxonomy" id="1852361"/>
    <lineage>
        <taxon>Bacteria</taxon>
        <taxon>Bacillati</taxon>
        <taxon>Actinomycetota</taxon>
        <taxon>Actinomycetes</taxon>
        <taxon>Actinomycetales</taxon>
        <taxon>Actinomycetaceae</taxon>
        <taxon>Actinomyces</taxon>
    </lineage>
</organism>